<feature type="domain" description="TIR" evidence="5">
    <location>
        <begin position="4"/>
        <end position="174"/>
    </location>
</feature>
<reference evidence="6 7" key="1">
    <citation type="journal article" date="2023" name="Plants (Basel)">
        <title>Bridging the Gap: Combining Genomics and Transcriptomics Approaches to Understand Stylosanthes scabra, an Orphan Legume from the Brazilian Caatinga.</title>
        <authorList>
            <person name="Ferreira-Neto J.R.C."/>
            <person name="da Silva M.D."/>
            <person name="Binneck E."/>
            <person name="de Melo N.F."/>
            <person name="da Silva R.H."/>
            <person name="de Melo A.L.T.M."/>
            <person name="Pandolfi V."/>
            <person name="Bustamante F.O."/>
            <person name="Brasileiro-Vidal A.C."/>
            <person name="Benko-Iseppon A.M."/>
        </authorList>
    </citation>
    <scope>NUCLEOTIDE SEQUENCE [LARGE SCALE GENOMIC DNA]</scope>
    <source>
        <tissue evidence="6">Leaves</tissue>
    </source>
</reference>
<dbReference type="Gene3D" id="3.80.10.10">
    <property type="entry name" value="Ribonuclease Inhibitor"/>
    <property type="match status" value="2"/>
</dbReference>
<dbReference type="SUPFAM" id="SSF46785">
    <property type="entry name" value="Winged helix' DNA-binding domain"/>
    <property type="match status" value="1"/>
</dbReference>
<comment type="caution">
    <text evidence="6">The sequence shown here is derived from an EMBL/GenBank/DDBJ whole genome shotgun (WGS) entry which is preliminary data.</text>
</comment>
<dbReference type="SUPFAM" id="SSF52200">
    <property type="entry name" value="Toll/Interleukin receptor TIR domain"/>
    <property type="match status" value="1"/>
</dbReference>
<keyword evidence="7" id="KW-1185">Reference proteome</keyword>
<dbReference type="Proteomes" id="UP001341840">
    <property type="component" value="Unassembled WGS sequence"/>
</dbReference>
<dbReference type="SMART" id="SM00255">
    <property type="entry name" value="TIR"/>
    <property type="match status" value="1"/>
</dbReference>
<dbReference type="InterPro" id="IPR044974">
    <property type="entry name" value="Disease_R_plants"/>
</dbReference>
<dbReference type="InterPro" id="IPR058192">
    <property type="entry name" value="WHD_ROQ1-like"/>
</dbReference>
<dbReference type="PANTHER" id="PTHR11017">
    <property type="entry name" value="LEUCINE-RICH REPEAT-CONTAINING PROTEIN"/>
    <property type="match status" value="1"/>
</dbReference>
<name>A0ABU6R8D5_9FABA</name>
<evidence type="ECO:0000259" key="5">
    <source>
        <dbReference type="PROSITE" id="PS50104"/>
    </source>
</evidence>
<accession>A0ABU6R8D5</accession>
<sequence length="1279" mass="146524">MADWTYDVFLSFRGKDIRQQFIGHLYNALCRRGIHTFIDDVEIERGEDITRSLLTAVEESMIAIPVFSENYASSSFCLDELVNIMECAKTKGQIVLPVFYDVDPSDVRNLRGSFGEAMKKHEERMIVKEDKERFKKWKMAIKQAANLSGFHFKLGTESECEFTEKIVKIVSKWVHHTCLYVSDQVIGLESHIRELNLLLEVESNDRVYMVGIHGIGGIGKTTLARAVYNSIADSFEGVCFLGNVRENSTTHGLVSLQQMLLSKLVGEGDVKFGDVSEGKKVIERRLNRKKVLLIVDDVDRLEQLKAVAGDSVWFGSGSRIIVTTRNKGLLKSHGIVRTYEVGKLNDKEALDLLRWNVFKTREVDPSYSYILNRTVAFASGLPLALEVIGANLFGKGKDEWESALDQYKRSPKREIQEILKVSFDGLEEEEKKIFLDIACFFNGYRSRYVEEILRAHHGFCPKNSIHVLIDKSLVKIEDDKVMLHDLIQDMGREIVRQESIEPQERSRIWNFEDAKRVLEQDIGSHKIEIIKLAFPKDDEKKFMNLRVLNVSNCQFLEEIPDLSVAPHLEELSFCWCQNLIEVHKSVGFLTKLRVLDAKCCGKLSSFPDLMLPALEKLRLSSCSSLENFPEILGKMESLTKLELEYTPIKKFPPSIFYVTRLERLELWNSKIVLLPSSIFLMKELKCLKIRNCEGLQLDAQEKVEEEKINSIVFSNQQQFDFRKCNLSNEFLQSCVPWLVNVKELNLSSNSFTSLPACIEGCTFLKVLILDYCGNLQEVRGIPPNIEKFSARKCTSLKSLDLMLLSCTKDCNFLKELILDGCENLEEIRGIPPSIEVLHAPSSTLLCSSSRSMFSNQDLHEDVNDKESWLPMPGTKVQEWFNHFRHGSSISFWFRNKFPAISLFVINELRKTSFEPKLTINGHEVHLFSLFSLQEDHILILNLGSKQTEFKDEINNVISKDEWNHVELFSDHELHGVDGTICDGIMQIGLHVFKQFSSMEDIRFTEPFLLEEVHSLEGIGYSATQMVQGHQNDHDEPLMNQALLTQDDLDLEMEAFYASLDADTHGVLSANSDDDPVTITAPSRETKEALKTIHDFITNNDASVLLHEENYNVMKNSLHYLSNLSSKDGISGEVETLVLEASWFFNCCSVKYIESCREIESTTSELQRFDELKAGLEGNSNKHKELKQKLDWMEKRKKELEEEMNAIKAKLCDCESEKKIVVQKKRDIFEEAKTLKAQRDEWREKVPQLQHQQSLAKTNHAKFTAEWSKLGEKFNTIVLD</sequence>
<evidence type="ECO:0000313" key="6">
    <source>
        <dbReference type="EMBL" id="MED6120236.1"/>
    </source>
</evidence>
<evidence type="ECO:0000256" key="4">
    <source>
        <dbReference type="SAM" id="Coils"/>
    </source>
</evidence>
<gene>
    <name evidence="6" type="ORF">PIB30_019026</name>
</gene>
<dbReference type="Pfam" id="PF00931">
    <property type="entry name" value="NB-ARC"/>
    <property type="match status" value="1"/>
</dbReference>
<dbReference type="Pfam" id="PF23286">
    <property type="entry name" value="LRR_13"/>
    <property type="match status" value="1"/>
</dbReference>
<dbReference type="Gene3D" id="3.40.50.10140">
    <property type="entry name" value="Toll/interleukin-1 receptor homology (TIR) domain"/>
    <property type="match status" value="1"/>
</dbReference>
<dbReference type="Gene3D" id="3.40.50.300">
    <property type="entry name" value="P-loop containing nucleotide triphosphate hydrolases"/>
    <property type="match status" value="1"/>
</dbReference>
<evidence type="ECO:0000256" key="1">
    <source>
        <dbReference type="ARBA" id="ARBA00022614"/>
    </source>
</evidence>
<evidence type="ECO:0000313" key="7">
    <source>
        <dbReference type="Proteomes" id="UP001341840"/>
    </source>
</evidence>
<dbReference type="InterPro" id="IPR035897">
    <property type="entry name" value="Toll_tir_struct_dom_sf"/>
</dbReference>
<dbReference type="InterPro" id="IPR003591">
    <property type="entry name" value="Leu-rich_rpt_typical-subtyp"/>
</dbReference>
<dbReference type="InterPro" id="IPR036390">
    <property type="entry name" value="WH_DNA-bd_sf"/>
</dbReference>
<dbReference type="InterPro" id="IPR027417">
    <property type="entry name" value="P-loop_NTPase"/>
</dbReference>
<dbReference type="Gene3D" id="1.10.8.430">
    <property type="entry name" value="Helical domain of apoptotic protease-activating factors"/>
    <property type="match status" value="1"/>
</dbReference>
<feature type="coiled-coil region" evidence="4">
    <location>
        <begin position="1175"/>
        <end position="1251"/>
    </location>
</feature>
<protein>
    <recommendedName>
        <fullName evidence="5">TIR domain-containing protein</fullName>
    </recommendedName>
</protein>
<dbReference type="Pfam" id="PF01582">
    <property type="entry name" value="TIR"/>
    <property type="match status" value="1"/>
</dbReference>
<organism evidence="6 7">
    <name type="scientific">Stylosanthes scabra</name>
    <dbReference type="NCBI Taxonomy" id="79078"/>
    <lineage>
        <taxon>Eukaryota</taxon>
        <taxon>Viridiplantae</taxon>
        <taxon>Streptophyta</taxon>
        <taxon>Embryophyta</taxon>
        <taxon>Tracheophyta</taxon>
        <taxon>Spermatophyta</taxon>
        <taxon>Magnoliopsida</taxon>
        <taxon>eudicotyledons</taxon>
        <taxon>Gunneridae</taxon>
        <taxon>Pentapetalae</taxon>
        <taxon>rosids</taxon>
        <taxon>fabids</taxon>
        <taxon>Fabales</taxon>
        <taxon>Fabaceae</taxon>
        <taxon>Papilionoideae</taxon>
        <taxon>50 kb inversion clade</taxon>
        <taxon>dalbergioids sensu lato</taxon>
        <taxon>Dalbergieae</taxon>
        <taxon>Pterocarpus clade</taxon>
        <taxon>Stylosanthes</taxon>
    </lineage>
</organism>
<dbReference type="Pfam" id="PF00560">
    <property type="entry name" value="LRR_1"/>
    <property type="match status" value="1"/>
</dbReference>
<dbReference type="InterPro" id="IPR000157">
    <property type="entry name" value="TIR_dom"/>
</dbReference>
<keyword evidence="3" id="KW-0611">Plant defense</keyword>
<dbReference type="SMART" id="SM00369">
    <property type="entry name" value="LRR_TYP"/>
    <property type="match status" value="2"/>
</dbReference>
<dbReference type="InterPro" id="IPR042197">
    <property type="entry name" value="Apaf_helical"/>
</dbReference>
<dbReference type="PROSITE" id="PS50104">
    <property type="entry name" value="TIR"/>
    <property type="match status" value="1"/>
</dbReference>
<dbReference type="InterPro" id="IPR001611">
    <property type="entry name" value="Leu-rich_rpt"/>
</dbReference>
<dbReference type="SUPFAM" id="SSF52540">
    <property type="entry name" value="P-loop containing nucleoside triphosphate hydrolases"/>
    <property type="match status" value="1"/>
</dbReference>
<proteinExistence type="predicted"/>
<dbReference type="Pfam" id="PF23282">
    <property type="entry name" value="WHD_ROQ1"/>
    <property type="match status" value="1"/>
</dbReference>
<dbReference type="InterPro" id="IPR003593">
    <property type="entry name" value="AAA+_ATPase"/>
</dbReference>
<dbReference type="InterPro" id="IPR032675">
    <property type="entry name" value="LRR_dom_sf"/>
</dbReference>
<dbReference type="InterPro" id="IPR058546">
    <property type="entry name" value="RPS4B/Roq1-like_LRR"/>
</dbReference>
<evidence type="ECO:0000256" key="3">
    <source>
        <dbReference type="ARBA" id="ARBA00022821"/>
    </source>
</evidence>
<keyword evidence="1" id="KW-0433">Leucine-rich repeat</keyword>
<keyword evidence="2" id="KW-0677">Repeat</keyword>
<dbReference type="PANTHER" id="PTHR11017:SF570">
    <property type="entry name" value="DISEASE RESISTANCE PROTEIN (TIR-NBS CLASS)-RELATED"/>
    <property type="match status" value="1"/>
</dbReference>
<keyword evidence="4" id="KW-0175">Coiled coil</keyword>
<dbReference type="EMBL" id="JASCZI010030266">
    <property type="protein sequence ID" value="MED6120236.1"/>
    <property type="molecule type" value="Genomic_DNA"/>
</dbReference>
<dbReference type="PRINTS" id="PR00364">
    <property type="entry name" value="DISEASERSIST"/>
</dbReference>
<dbReference type="SUPFAM" id="SSF52058">
    <property type="entry name" value="L domain-like"/>
    <property type="match status" value="1"/>
</dbReference>
<evidence type="ECO:0000256" key="2">
    <source>
        <dbReference type="ARBA" id="ARBA00022737"/>
    </source>
</evidence>
<dbReference type="InterPro" id="IPR002182">
    <property type="entry name" value="NB-ARC"/>
</dbReference>
<dbReference type="SMART" id="SM00382">
    <property type="entry name" value="AAA"/>
    <property type="match status" value="1"/>
</dbReference>